<dbReference type="SMART" id="SM00612">
    <property type="entry name" value="Kelch"/>
    <property type="match status" value="2"/>
</dbReference>
<dbReference type="InterPro" id="IPR006652">
    <property type="entry name" value="Kelch_1"/>
</dbReference>
<evidence type="ECO:0000313" key="4">
    <source>
        <dbReference type="EMBL" id="RRT73816.1"/>
    </source>
</evidence>
<keyword evidence="1" id="KW-0880">Kelch repeat</keyword>
<dbReference type="InterPro" id="IPR036047">
    <property type="entry name" value="F-box-like_dom_sf"/>
</dbReference>
<dbReference type="InterPro" id="IPR057499">
    <property type="entry name" value="Kelch_FKB95"/>
</dbReference>
<reference evidence="4 5" key="1">
    <citation type="journal article" date="2014" name="Agronomy (Basel)">
        <title>A Draft Genome Sequence for Ensete ventricosum, the Drought-Tolerant Tree Against Hunger.</title>
        <authorList>
            <person name="Harrison J."/>
            <person name="Moore K.A."/>
            <person name="Paszkiewicz K."/>
            <person name="Jones T."/>
            <person name="Grant M."/>
            <person name="Ambacheew D."/>
            <person name="Muzemil S."/>
            <person name="Studholme D.J."/>
        </authorList>
    </citation>
    <scope>NUCLEOTIDE SEQUENCE [LARGE SCALE GENOMIC DNA]</scope>
</reference>
<name>A0A427AC88_ENSVE</name>
<evidence type="ECO:0000259" key="3">
    <source>
        <dbReference type="PROSITE" id="PS50181"/>
    </source>
</evidence>
<dbReference type="CDD" id="cd22152">
    <property type="entry name" value="F-box_AtAFR-like"/>
    <property type="match status" value="1"/>
</dbReference>
<accession>A0A427AC88</accession>
<dbReference type="PANTHER" id="PTHR46344:SF27">
    <property type="entry name" value="KELCH REPEAT SUPERFAMILY PROTEIN"/>
    <property type="match status" value="1"/>
</dbReference>
<keyword evidence="2" id="KW-0677">Repeat</keyword>
<sequence length="550" mass="60830">MDRVPPWSVRNTASFVIGSTTWVLSIRYWENVEFISCSMPLQSLFGECVIECPLIAYVVVCGHSLDDYCNFRFAERVVEAFGPKGKRPMGSILSLLEARLLQLCKSSKIEEDCKRLRMSSNYDSGNTRLIPRLPDEISLEILARVPRICYLNMKMVSRRWRAALSGAEVYQSRKAIGRTEEWVYILTKVEEGKPAWHALDPLSGRWQRLPPMPNPQNFRLWPRVLMDPSTKFADTVRGWLGTTGTSINMPFYGCGVGTVDGCLYVLGGLSSSSSAIKSVWRYDPCANSWQESSPMTTGRAFCKTSVLDDKLYVVGGVTRGDKGSTSLRSAEVYDPRTGLWAPVPSMLFSKFTRPVAAGATTYKGRLCVPQNLYCYPFYADVGGEMYDPKSDTWVDMPAGMGKGWPGKQAEASLSIGSNLSTVLNGELYALDPCGAQIKVYDEEDDAWKAVMGRVPVHNWSNFGAPYMLVSLLGKLHVIAKEFNNDTRVLRADPKHSCSSSSSSSSSSAAATFFSSQNGDKLAEAEPNLWEVIAAKNFGTAQFVACRVLSV</sequence>
<evidence type="ECO:0000313" key="5">
    <source>
        <dbReference type="Proteomes" id="UP000287651"/>
    </source>
</evidence>
<organism evidence="4 5">
    <name type="scientific">Ensete ventricosum</name>
    <name type="common">Abyssinian banana</name>
    <name type="synonym">Musa ensete</name>
    <dbReference type="NCBI Taxonomy" id="4639"/>
    <lineage>
        <taxon>Eukaryota</taxon>
        <taxon>Viridiplantae</taxon>
        <taxon>Streptophyta</taxon>
        <taxon>Embryophyta</taxon>
        <taxon>Tracheophyta</taxon>
        <taxon>Spermatophyta</taxon>
        <taxon>Magnoliopsida</taxon>
        <taxon>Liliopsida</taxon>
        <taxon>Zingiberales</taxon>
        <taxon>Musaceae</taxon>
        <taxon>Ensete</taxon>
    </lineage>
</organism>
<dbReference type="PROSITE" id="PS50181">
    <property type="entry name" value="FBOX"/>
    <property type="match status" value="1"/>
</dbReference>
<dbReference type="SUPFAM" id="SSF117281">
    <property type="entry name" value="Kelch motif"/>
    <property type="match status" value="1"/>
</dbReference>
<dbReference type="InterPro" id="IPR001810">
    <property type="entry name" value="F-box_dom"/>
</dbReference>
<gene>
    <name evidence="4" type="ORF">B296_00025004</name>
</gene>
<dbReference type="Proteomes" id="UP000287651">
    <property type="component" value="Unassembled WGS sequence"/>
</dbReference>
<protein>
    <recommendedName>
        <fullName evidence="3">F-box domain-containing protein</fullName>
    </recommendedName>
</protein>
<dbReference type="PANTHER" id="PTHR46344">
    <property type="entry name" value="OS02G0202900 PROTEIN"/>
    <property type="match status" value="1"/>
</dbReference>
<evidence type="ECO:0000256" key="2">
    <source>
        <dbReference type="ARBA" id="ARBA00022737"/>
    </source>
</evidence>
<evidence type="ECO:0000256" key="1">
    <source>
        <dbReference type="ARBA" id="ARBA00022441"/>
    </source>
</evidence>
<dbReference type="Gene3D" id="2.120.10.80">
    <property type="entry name" value="Kelch-type beta propeller"/>
    <property type="match status" value="1"/>
</dbReference>
<comment type="caution">
    <text evidence="4">The sequence shown here is derived from an EMBL/GenBank/DDBJ whole genome shotgun (WGS) entry which is preliminary data.</text>
</comment>
<dbReference type="SMART" id="SM00256">
    <property type="entry name" value="FBOX"/>
    <property type="match status" value="1"/>
</dbReference>
<dbReference type="InterPro" id="IPR015915">
    <property type="entry name" value="Kelch-typ_b-propeller"/>
</dbReference>
<dbReference type="SUPFAM" id="SSF81383">
    <property type="entry name" value="F-box domain"/>
    <property type="match status" value="1"/>
</dbReference>
<dbReference type="Pfam" id="PF00646">
    <property type="entry name" value="F-box"/>
    <property type="match status" value="1"/>
</dbReference>
<dbReference type="Pfam" id="PF25210">
    <property type="entry name" value="Kelch_FKB95"/>
    <property type="match status" value="1"/>
</dbReference>
<dbReference type="EMBL" id="AMZH03002974">
    <property type="protein sequence ID" value="RRT73816.1"/>
    <property type="molecule type" value="Genomic_DNA"/>
</dbReference>
<dbReference type="AlphaFoldDB" id="A0A427AC88"/>
<feature type="domain" description="F-box" evidence="3">
    <location>
        <begin position="127"/>
        <end position="173"/>
    </location>
</feature>
<proteinExistence type="predicted"/>